<accession>A0A1Q9YIM9</accession>
<organism evidence="1 2">
    <name type="scientific">Faecalibaculum rodentium</name>
    <dbReference type="NCBI Taxonomy" id="1702221"/>
    <lineage>
        <taxon>Bacteria</taxon>
        <taxon>Bacillati</taxon>
        <taxon>Bacillota</taxon>
        <taxon>Erysipelotrichia</taxon>
        <taxon>Erysipelotrichales</taxon>
        <taxon>Erysipelotrichaceae</taxon>
        <taxon>Faecalibaculum</taxon>
    </lineage>
</organism>
<gene>
    <name evidence="1" type="ORF">BO223_09270</name>
</gene>
<sequence length="106" mass="11724">MVRIPGLFSSPDKPSRTALAAVRKYRKANTPATRGSGIDAGGGNNTAKSIFYLSKQESFLSAAGYRSDRQKQILFLEDTVHDRRGLMYRLHCTFRLSGGQKKTGRS</sequence>
<comment type="caution">
    <text evidence="1">The sequence shown here is derived from an EMBL/GenBank/DDBJ whole genome shotgun (WGS) entry which is preliminary data.</text>
</comment>
<dbReference type="EMBL" id="MPJZ01000077">
    <property type="protein sequence ID" value="OLU44168.1"/>
    <property type="molecule type" value="Genomic_DNA"/>
</dbReference>
<evidence type="ECO:0000313" key="2">
    <source>
        <dbReference type="Proteomes" id="UP000186758"/>
    </source>
</evidence>
<evidence type="ECO:0000313" key="1">
    <source>
        <dbReference type="EMBL" id="OLU44168.1"/>
    </source>
</evidence>
<dbReference type="AlphaFoldDB" id="A0A1Q9YIM9"/>
<dbReference type="Proteomes" id="UP000186758">
    <property type="component" value="Unassembled WGS sequence"/>
</dbReference>
<reference evidence="1 2" key="1">
    <citation type="submission" date="2016-11" db="EMBL/GenBank/DDBJ databases">
        <title>Description of two novel members of the family Erysipelotrichaceae: Ileibacterium lipovorans gen. nov., sp. nov. and Dubosiella newyorkensis, gen. nov., sp. nov.</title>
        <authorList>
            <person name="Cox L.M."/>
            <person name="Sohn J."/>
            <person name="Tyrrell K.L."/>
            <person name="Citron D.M."/>
            <person name="Lawson P.A."/>
            <person name="Patel N.B."/>
            <person name="Iizumi T."/>
            <person name="Perez-Perez G.I."/>
            <person name="Goldstein E.J."/>
            <person name="Blaser M.J."/>
        </authorList>
    </citation>
    <scope>NUCLEOTIDE SEQUENCE [LARGE SCALE GENOMIC DNA]</scope>
    <source>
        <strain evidence="1 2">NYU-BL-K8</strain>
    </source>
</reference>
<proteinExistence type="predicted"/>
<name>A0A1Q9YIM9_9FIRM</name>
<protein>
    <submittedName>
        <fullName evidence="1">Uncharacterized protein</fullName>
    </submittedName>
</protein>